<accession>A0A8X6RU40</accession>
<gene>
    <name evidence="2" type="ORF">TNCV_5075611</name>
</gene>
<evidence type="ECO:0000313" key="2">
    <source>
        <dbReference type="EMBL" id="GFY01094.1"/>
    </source>
</evidence>
<comment type="caution">
    <text evidence="2">The sequence shown here is derived from an EMBL/GenBank/DDBJ whole genome shotgun (WGS) entry which is preliminary data.</text>
</comment>
<reference evidence="2" key="1">
    <citation type="submission" date="2020-08" db="EMBL/GenBank/DDBJ databases">
        <title>Multicomponent nature underlies the extraordinary mechanical properties of spider dragline silk.</title>
        <authorList>
            <person name="Kono N."/>
            <person name="Nakamura H."/>
            <person name="Mori M."/>
            <person name="Yoshida Y."/>
            <person name="Ohtoshi R."/>
            <person name="Malay A.D."/>
            <person name="Moran D.A.P."/>
            <person name="Tomita M."/>
            <person name="Numata K."/>
            <person name="Arakawa K."/>
        </authorList>
    </citation>
    <scope>NUCLEOTIDE SEQUENCE</scope>
</reference>
<name>A0A8X6RU40_TRICX</name>
<dbReference type="Proteomes" id="UP000887159">
    <property type="component" value="Unassembled WGS sequence"/>
</dbReference>
<proteinExistence type="predicted"/>
<feature type="region of interest" description="Disordered" evidence="1">
    <location>
        <begin position="1"/>
        <end position="30"/>
    </location>
</feature>
<evidence type="ECO:0000256" key="1">
    <source>
        <dbReference type="SAM" id="MobiDB-lite"/>
    </source>
</evidence>
<sequence length="100" mass="11390">MHHYTFISAAASEMSSRYNSRPSNRPESSRRRCIVRTGPCSTNEPIFRFRALEEYCTIPQNRVFNMSTFSGASGCDGIRCDDLKDSFISMGCIHLYDNYG</sequence>
<evidence type="ECO:0000313" key="3">
    <source>
        <dbReference type="Proteomes" id="UP000887159"/>
    </source>
</evidence>
<protein>
    <submittedName>
        <fullName evidence="2">Uncharacterized protein</fullName>
    </submittedName>
</protein>
<keyword evidence="3" id="KW-1185">Reference proteome</keyword>
<dbReference type="AlphaFoldDB" id="A0A8X6RU40"/>
<dbReference type="EMBL" id="BMAU01021225">
    <property type="protein sequence ID" value="GFY01094.1"/>
    <property type="molecule type" value="Genomic_DNA"/>
</dbReference>
<organism evidence="2 3">
    <name type="scientific">Trichonephila clavipes</name>
    <name type="common">Golden silk orbweaver</name>
    <name type="synonym">Nephila clavipes</name>
    <dbReference type="NCBI Taxonomy" id="2585209"/>
    <lineage>
        <taxon>Eukaryota</taxon>
        <taxon>Metazoa</taxon>
        <taxon>Ecdysozoa</taxon>
        <taxon>Arthropoda</taxon>
        <taxon>Chelicerata</taxon>
        <taxon>Arachnida</taxon>
        <taxon>Araneae</taxon>
        <taxon>Araneomorphae</taxon>
        <taxon>Entelegynae</taxon>
        <taxon>Araneoidea</taxon>
        <taxon>Nephilidae</taxon>
        <taxon>Trichonephila</taxon>
    </lineage>
</organism>
<feature type="compositionally biased region" description="Low complexity" evidence="1">
    <location>
        <begin position="15"/>
        <end position="26"/>
    </location>
</feature>